<name>A0A7J7KCJ1_BUGNE</name>
<proteinExistence type="predicted"/>
<dbReference type="InterPro" id="IPR036554">
    <property type="entry name" value="GHMP_kinase_C_sf"/>
</dbReference>
<dbReference type="Proteomes" id="UP000593567">
    <property type="component" value="Unassembled WGS sequence"/>
</dbReference>
<dbReference type="OrthoDB" id="271303at2759"/>
<evidence type="ECO:0000256" key="1">
    <source>
        <dbReference type="ARBA" id="ARBA00022679"/>
    </source>
</evidence>
<keyword evidence="6" id="KW-1185">Reference proteome</keyword>
<protein>
    <submittedName>
        <fullName evidence="5">FUK</fullName>
    </submittedName>
</protein>
<evidence type="ECO:0000313" key="5">
    <source>
        <dbReference type="EMBL" id="KAF6036349.1"/>
    </source>
</evidence>
<dbReference type="InterPro" id="IPR052203">
    <property type="entry name" value="GHMP_Kinase-Related"/>
</dbReference>
<dbReference type="GO" id="GO:0042352">
    <property type="term" value="P:GDP-L-fucose salvage"/>
    <property type="evidence" value="ECO:0007669"/>
    <property type="project" value="TreeGrafter"/>
</dbReference>
<keyword evidence="3" id="KW-1133">Transmembrane helix</keyword>
<keyword evidence="3" id="KW-0812">Transmembrane</keyword>
<dbReference type="PANTHER" id="PTHR32463">
    <property type="entry name" value="L-FUCOSE KINASE"/>
    <property type="match status" value="1"/>
</dbReference>
<dbReference type="GO" id="GO:0050201">
    <property type="term" value="F:fucokinase activity"/>
    <property type="evidence" value="ECO:0007669"/>
    <property type="project" value="TreeGrafter"/>
</dbReference>
<keyword evidence="3" id="KW-0472">Membrane</keyword>
<gene>
    <name evidence="5" type="ORF">EB796_005344</name>
</gene>
<evidence type="ECO:0000313" key="6">
    <source>
        <dbReference type="Proteomes" id="UP000593567"/>
    </source>
</evidence>
<keyword evidence="2" id="KW-0418">Kinase</keyword>
<keyword evidence="1" id="KW-0808">Transferase</keyword>
<organism evidence="5 6">
    <name type="scientific">Bugula neritina</name>
    <name type="common">Brown bryozoan</name>
    <name type="synonym">Sertularia neritina</name>
    <dbReference type="NCBI Taxonomy" id="10212"/>
    <lineage>
        <taxon>Eukaryota</taxon>
        <taxon>Metazoa</taxon>
        <taxon>Spiralia</taxon>
        <taxon>Lophotrochozoa</taxon>
        <taxon>Bryozoa</taxon>
        <taxon>Gymnolaemata</taxon>
        <taxon>Cheilostomatida</taxon>
        <taxon>Flustrina</taxon>
        <taxon>Buguloidea</taxon>
        <taxon>Bugulidae</taxon>
        <taxon>Bugula</taxon>
    </lineage>
</organism>
<evidence type="ECO:0000259" key="4">
    <source>
        <dbReference type="Pfam" id="PF08544"/>
    </source>
</evidence>
<dbReference type="PANTHER" id="PTHR32463:SF0">
    <property type="entry name" value="L-FUCOSE KINASE"/>
    <property type="match status" value="1"/>
</dbReference>
<sequence length="205" mass="23091">MMTTGGGWQDQVGGLVPGVKIGFSKAELPLYVDYRPVELPEDFIRQFDERLLLIYTGKTRLARNLLQNVVRNWYARDPHIVQTTNNLVRIAYECEQAFKNCDLLTVGKLWTEYWQLKKQIATGCEPASVSQMIRALAPHALGCCMAGAGGGGFLYVLTKEPRQKEMVKDILSELEYLTEKFVIYEGSISKEGLTISPPTEDDKHS</sequence>
<dbReference type="Pfam" id="PF08544">
    <property type="entry name" value="GHMP_kinases_C"/>
    <property type="match status" value="1"/>
</dbReference>
<evidence type="ECO:0000256" key="2">
    <source>
        <dbReference type="ARBA" id="ARBA00022777"/>
    </source>
</evidence>
<feature type="domain" description="GHMP kinase C-terminal" evidence="4">
    <location>
        <begin position="97"/>
        <end position="173"/>
    </location>
</feature>
<dbReference type="SUPFAM" id="SSF55060">
    <property type="entry name" value="GHMP Kinase, C-terminal domain"/>
    <property type="match status" value="1"/>
</dbReference>
<evidence type="ECO:0000256" key="3">
    <source>
        <dbReference type="SAM" id="Phobius"/>
    </source>
</evidence>
<comment type="caution">
    <text evidence="5">The sequence shown here is derived from an EMBL/GenBank/DDBJ whole genome shotgun (WGS) entry which is preliminary data.</text>
</comment>
<accession>A0A7J7KCJ1</accession>
<reference evidence="5" key="1">
    <citation type="submission" date="2020-06" db="EMBL/GenBank/DDBJ databases">
        <title>Draft genome of Bugula neritina, a colonial animal packing powerful symbionts and potential medicines.</title>
        <authorList>
            <person name="Rayko M."/>
        </authorList>
    </citation>
    <scope>NUCLEOTIDE SEQUENCE [LARGE SCALE GENOMIC DNA]</scope>
    <source>
        <strain evidence="5">Kwan_BN1</strain>
    </source>
</reference>
<dbReference type="EMBL" id="VXIV02000743">
    <property type="protein sequence ID" value="KAF6036349.1"/>
    <property type="molecule type" value="Genomic_DNA"/>
</dbReference>
<dbReference type="Gene3D" id="3.30.230.120">
    <property type="match status" value="1"/>
</dbReference>
<feature type="transmembrane region" description="Helical" evidence="3">
    <location>
        <begin position="136"/>
        <end position="158"/>
    </location>
</feature>
<dbReference type="InterPro" id="IPR013750">
    <property type="entry name" value="GHMP_kinase_C_dom"/>
</dbReference>
<dbReference type="AlphaFoldDB" id="A0A7J7KCJ1"/>